<keyword evidence="3" id="KW-0539">Nucleus</keyword>
<evidence type="ECO:0000256" key="1">
    <source>
        <dbReference type="ARBA" id="ARBA00004123"/>
    </source>
</evidence>
<dbReference type="InterPro" id="IPR050863">
    <property type="entry name" value="CenT-Element_Derived"/>
</dbReference>
<dbReference type="PANTHER" id="PTHR19303:SF16">
    <property type="entry name" value="JERKY PROTEIN HOMOLOG-LIKE"/>
    <property type="match status" value="1"/>
</dbReference>
<dbReference type="EMBL" id="JARQZJ010000133">
    <property type="protein sequence ID" value="KAK9892255.1"/>
    <property type="molecule type" value="Genomic_DNA"/>
</dbReference>
<evidence type="ECO:0000313" key="6">
    <source>
        <dbReference type="Proteomes" id="UP001431783"/>
    </source>
</evidence>
<evidence type="ECO:0000259" key="4">
    <source>
        <dbReference type="PROSITE" id="PS51253"/>
    </source>
</evidence>
<dbReference type="InterPro" id="IPR009057">
    <property type="entry name" value="Homeodomain-like_sf"/>
</dbReference>
<sequence length="271" mass="31152">MPRKHTTLTLQKKCDILKELDSGKSLSELARLHSIGKSTICDIKRKRKSIEEFVSCSDAGAGKRRALRMSENLEVENALFTWFLQERSGHTPLSGELICEKAKFFYSRITGREDFKASQGWLEKFKKRHGIRQLTISGEKLSADVSAVEPFKLKFLKKIEEMNLVPDQVYNADESGLFWRVLRNKTLGHAGENTAPGRKMSKVRITFMPCSNASGSHKIKLLVIGKSNKPRAFKTCQNLPVFYKEQKKGWVTREIFLEWFHNDFIPDVRKK</sequence>
<dbReference type="Gene3D" id="1.10.10.60">
    <property type="entry name" value="Homeodomain-like"/>
    <property type="match status" value="2"/>
</dbReference>
<protein>
    <recommendedName>
        <fullName evidence="4">HTH CENPB-type domain-containing protein</fullName>
    </recommendedName>
</protein>
<dbReference type="GO" id="GO:0003677">
    <property type="term" value="F:DNA binding"/>
    <property type="evidence" value="ECO:0007669"/>
    <property type="project" value="UniProtKB-KW"/>
</dbReference>
<gene>
    <name evidence="5" type="ORF">WA026_019057</name>
</gene>
<dbReference type="PROSITE" id="PS51253">
    <property type="entry name" value="HTH_CENPB"/>
    <property type="match status" value="1"/>
</dbReference>
<dbReference type="Pfam" id="PF03184">
    <property type="entry name" value="DDE_1"/>
    <property type="match status" value="1"/>
</dbReference>
<evidence type="ECO:0000313" key="5">
    <source>
        <dbReference type="EMBL" id="KAK9892255.1"/>
    </source>
</evidence>
<keyword evidence="2" id="KW-0238">DNA-binding</keyword>
<comment type="subcellular location">
    <subcellularLocation>
        <location evidence="1">Nucleus</location>
    </subcellularLocation>
</comment>
<reference evidence="5 6" key="1">
    <citation type="submission" date="2023-03" db="EMBL/GenBank/DDBJ databases">
        <title>Genome insight into feeding habits of ladybird beetles.</title>
        <authorList>
            <person name="Li H.-S."/>
            <person name="Huang Y.-H."/>
            <person name="Pang H."/>
        </authorList>
    </citation>
    <scope>NUCLEOTIDE SEQUENCE [LARGE SCALE GENOMIC DNA]</scope>
    <source>
        <strain evidence="5">SYSU_2023b</strain>
        <tissue evidence="5">Whole body</tissue>
    </source>
</reference>
<evidence type="ECO:0000256" key="3">
    <source>
        <dbReference type="ARBA" id="ARBA00023242"/>
    </source>
</evidence>
<dbReference type="InterPro" id="IPR007889">
    <property type="entry name" value="HTH_Psq"/>
</dbReference>
<dbReference type="Pfam" id="PF04218">
    <property type="entry name" value="CENP-B_N"/>
    <property type="match status" value="1"/>
</dbReference>
<evidence type="ECO:0000256" key="2">
    <source>
        <dbReference type="ARBA" id="ARBA00023125"/>
    </source>
</evidence>
<dbReference type="InterPro" id="IPR006600">
    <property type="entry name" value="HTH_CenpB_DNA-bd_dom"/>
</dbReference>
<dbReference type="Proteomes" id="UP001431783">
    <property type="component" value="Unassembled WGS sequence"/>
</dbReference>
<comment type="caution">
    <text evidence="5">The sequence shown here is derived from an EMBL/GenBank/DDBJ whole genome shotgun (WGS) entry which is preliminary data.</text>
</comment>
<proteinExistence type="predicted"/>
<dbReference type="Pfam" id="PF03221">
    <property type="entry name" value="HTH_Tnp_Tc5"/>
    <property type="match status" value="1"/>
</dbReference>
<organism evidence="5 6">
    <name type="scientific">Henosepilachna vigintioctopunctata</name>
    <dbReference type="NCBI Taxonomy" id="420089"/>
    <lineage>
        <taxon>Eukaryota</taxon>
        <taxon>Metazoa</taxon>
        <taxon>Ecdysozoa</taxon>
        <taxon>Arthropoda</taxon>
        <taxon>Hexapoda</taxon>
        <taxon>Insecta</taxon>
        <taxon>Pterygota</taxon>
        <taxon>Neoptera</taxon>
        <taxon>Endopterygota</taxon>
        <taxon>Coleoptera</taxon>
        <taxon>Polyphaga</taxon>
        <taxon>Cucujiformia</taxon>
        <taxon>Coccinelloidea</taxon>
        <taxon>Coccinellidae</taxon>
        <taxon>Epilachninae</taxon>
        <taxon>Epilachnini</taxon>
        <taxon>Henosepilachna</taxon>
    </lineage>
</organism>
<dbReference type="GO" id="GO:0005634">
    <property type="term" value="C:nucleus"/>
    <property type="evidence" value="ECO:0007669"/>
    <property type="project" value="UniProtKB-SubCell"/>
</dbReference>
<accession>A0AAW1VC35</accession>
<name>A0AAW1VC35_9CUCU</name>
<dbReference type="InterPro" id="IPR004875">
    <property type="entry name" value="DDE_SF_endonuclease_dom"/>
</dbReference>
<dbReference type="PANTHER" id="PTHR19303">
    <property type="entry name" value="TRANSPOSON"/>
    <property type="match status" value="1"/>
</dbReference>
<dbReference type="SMART" id="SM00674">
    <property type="entry name" value="CENPB"/>
    <property type="match status" value="1"/>
</dbReference>
<feature type="domain" description="HTH CENPB-type" evidence="4">
    <location>
        <begin position="63"/>
        <end position="135"/>
    </location>
</feature>
<keyword evidence="6" id="KW-1185">Reference proteome</keyword>
<dbReference type="SUPFAM" id="SSF46689">
    <property type="entry name" value="Homeodomain-like"/>
    <property type="match status" value="2"/>
</dbReference>
<dbReference type="AlphaFoldDB" id="A0AAW1VC35"/>